<dbReference type="PROSITE" id="PS50893">
    <property type="entry name" value="ABC_TRANSPORTER_2"/>
    <property type="match status" value="1"/>
</dbReference>
<keyword evidence="8" id="KW-0812">Transmembrane</keyword>
<dbReference type="AlphaFoldDB" id="A0A069APY2"/>
<evidence type="ECO:0000256" key="3">
    <source>
        <dbReference type="ARBA" id="ARBA00022448"/>
    </source>
</evidence>
<evidence type="ECO:0000256" key="2">
    <source>
        <dbReference type="ARBA" id="ARBA00005417"/>
    </source>
</evidence>
<sequence>MITIKNLSKSFGDLNVLKNIDLEIAKGEIMVIVGPSGSGKSTLLRCMNLLEIPTGGEIIFEGKNLVDKKTNIDEVRQNIGMVFQNFNLFPHKTILDNITLAPIKLKKMTKEEAEKKAEILLSRVGLLDKKDSYPSQLSGGQKQRIAIARALAMEPDMMLFDEPTSALDPEMVNEVLDVIKELAKEGMTMAIVTHEMGFAKEVADRVIFIDGGSILEDNTPEEVFGNPKHERTKAFFSKSAIIYKKDVIDIRNSIHPFLVMVNINFKIKVILILTLFLRFFAEKKRARGKLFFSTELISVTNPIFNKYKIYPYERVLGIDILTN</sequence>
<dbReference type="CDD" id="cd03262">
    <property type="entry name" value="ABC_HisP_GlnQ"/>
    <property type="match status" value="1"/>
</dbReference>
<keyword evidence="8" id="KW-1133">Transmembrane helix</keyword>
<comment type="similarity">
    <text evidence="2">Belongs to the ABC transporter superfamily.</text>
</comment>
<keyword evidence="3" id="KW-0813">Transport</keyword>
<dbReference type="Pfam" id="PF00005">
    <property type="entry name" value="ABC_tran"/>
    <property type="match status" value="1"/>
</dbReference>
<dbReference type="EC" id="3.6.3.-" evidence="10"/>
<dbReference type="GO" id="GO:0005524">
    <property type="term" value="F:ATP binding"/>
    <property type="evidence" value="ECO:0007669"/>
    <property type="project" value="UniProtKB-KW"/>
</dbReference>
<protein>
    <submittedName>
        <fullName evidence="10">ABC-type transport system, aminoacid-family ATP-binding protein (Modular protein)</fullName>
        <ecNumber evidence="10">3.6.3.-</ecNumber>
    </submittedName>
</protein>
<evidence type="ECO:0000256" key="6">
    <source>
        <dbReference type="ARBA" id="ARBA00022840"/>
    </source>
</evidence>
<keyword evidence="7 8" id="KW-0472">Membrane</keyword>
<dbReference type="InterPro" id="IPR017871">
    <property type="entry name" value="ABC_transporter-like_CS"/>
</dbReference>
<evidence type="ECO:0000256" key="5">
    <source>
        <dbReference type="ARBA" id="ARBA00022741"/>
    </source>
</evidence>
<gene>
    <name evidence="10" type="ORF">BN1095_410016</name>
</gene>
<dbReference type="FunFam" id="3.40.50.300:FF:000020">
    <property type="entry name" value="Amino acid ABC transporter ATP-binding component"/>
    <property type="match status" value="1"/>
</dbReference>
<dbReference type="InterPro" id="IPR050086">
    <property type="entry name" value="MetN_ABC_transporter-like"/>
</dbReference>
<comment type="subcellular location">
    <subcellularLocation>
        <location evidence="1">Cell membrane</location>
        <topology evidence="1">Peripheral membrane protein</topology>
    </subcellularLocation>
</comment>
<reference evidence="10" key="1">
    <citation type="submission" date="2014-07" db="EMBL/GenBank/DDBJ databases">
        <authorList>
            <person name="Monot Marc"/>
        </authorList>
    </citation>
    <scope>NUCLEOTIDE SEQUENCE</scope>
    <source>
        <strain evidence="10">7032989</strain>
    </source>
</reference>
<dbReference type="GO" id="GO:0016887">
    <property type="term" value="F:ATP hydrolysis activity"/>
    <property type="evidence" value="ECO:0007669"/>
    <property type="project" value="InterPro"/>
</dbReference>
<feature type="transmembrane region" description="Helical" evidence="8">
    <location>
        <begin position="257"/>
        <end position="281"/>
    </location>
</feature>
<organism evidence="10">
    <name type="scientific">Clostridioides difficile</name>
    <name type="common">Peptoclostridium difficile</name>
    <dbReference type="NCBI Taxonomy" id="1496"/>
    <lineage>
        <taxon>Bacteria</taxon>
        <taxon>Bacillati</taxon>
        <taxon>Bacillota</taxon>
        <taxon>Clostridia</taxon>
        <taxon>Peptostreptococcales</taxon>
        <taxon>Peptostreptococcaceae</taxon>
        <taxon>Clostridioides</taxon>
    </lineage>
</organism>
<dbReference type="InterPro" id="IPR003593">
    <property type="entry name" value="AAA+_ATPase"/>
</dbReference>
<dbReference type="PROSITE" id="PS00211">
    <property type="entry name" value="ABC_TRANSPORTER_1"/>
    <property type="match status" value="1"/>
</dbReference>
<accession>A0A069APY2</accession>
<dbReference type="SMART" id="SM00382">
    <property type="entry name" value="AAA"/>
    <property type="match status" value="1"/>
</dbReference>
<proteinExistence type="inferred from homology"/>
<dbReference type="GO" id="GO:0005886">
    <property type="term" value="C:plasma membrane"/>
    <property type="evidence" value="ECO:0007669"/>
    <property type="project" value="UniProtKB-SubCell"/>
</dbReference>
<keyword evidence="5" id="KW-0547">Nucleotide-binding</keyword>
<evidence type="ECO:0000259" key="9">
    <source>
        <dbReference type="PROSITE" id="PS50893"/>
    </source>
</evidence>
<dbReference type="InterPro" id="IPR027417">
    <property type="entry name" value="P-loop_NTPase"/>
</dbReference>
<evidence type="ECO:0000256" key="4">
    <source>
        <dbReference type="ARBA" id="ARBA00022475"/>
    </source>
</evidence>
<evidence type="ECO:0000256" key="8">
    <source>
        <dbReference type="SAM" id="Phobius"/>
    </source>
</evidence>
<keyword evidence="4" id="KW-1003">Cell membrane</keyword>
<dbReference type="PANTHER" id="PTHR43166:SF9">
    <property type="entry name" value="GLUTAMATE_ASPARTATE IMPORT ATP-BINDING PROTEIN GLTL"/>
    <property type="match status" value="1"/>
</dbReference>
<keyword evidence="10" id="KW-0378">Hydrolase</keyword>
<dbReference type="InterPro" id="IPR003439">
    <property type="entry name" value="ABC_transporter-like_ATP-bd"/>
</dbReference>
<keyword evidence="6 10" id="KW-0067">ATP-binding</keyword>
<evidence type="ECO:0000256" key="7">
    <source>
        <dbReference type="ARBA" id="ARBA00023136"/>
    </source>
</evidence>
<evidence type="ECO:0000313" key="10">
    <source>
        <dbReference type="EMBL" id="CDT29590.1"/>
    </source>
</evidence>
<dbReference type="SUPFAM" id="SSF52540">
    <property type="entry name" value="P-loop containing nucleoside triphosphate hydrolases"/>
    <property type="match status" value="1"/>
</dbReference>
<feature type="domain" description="ABC transporter" evidence="9">
    <location>
        <begin position="2"/>
        <end position="236"/>
    </location>
</feature>
<dbReference type="EMBL" id="LK933083">
    <property type="protein sequence ID" value="CDT29590.1"/>
    <property type="molecule type" value="Genomic_DNA"/>
</dbReference>
<dbReference type="PANTHER" id="PTHR43166">
    <property type="entry name" value="AMINO ACID IMPORT ATP-BINDING PROTEIN"/>
    <property type="match status" value="1"/>
</dbReference>
<name>A0A069APY2_CLODI</name>
<dbReference type="Gene3D" id="3.40.50.300">
    <property type="entry name" value="P-loop containing nucleotide triphosphate hydrolases"/>
    <property type="match status" value="1"/>
</dbReference>
<evidence type="ECO:0000256" key="1">
    <source>
        <dbReference type="ARBA" id="ARBA00004202"/>
    </source>
</evidence>